<keyword evidence="3 10" id="KW-0132">Cell division</keyword>
<keyword evidence="1 10" id="KW-0963">Cytoplasm</keyword>
<dbReference type="SUPFAM" id="SSF53623">
    <property type="entry name" value="MurD-like peptide ligases, catalytic domain"/>
    <property type="match status" value="1"/>
</dbReference>
<dbReference type="PANTHER" id="PTHR43024">
    <property type="entry name" value="UDP-N-ACETYLMURAMOYL-TRIPEPTIDE--D-ALANYL-D-ALANINE LIGASE"/>
    <property type="match status" value="1"/>
</dbReference>
<keyword evidence="16" id="KW-1185">Reference proteome</keyword>
<comment type="caution">
    <text evidence="15">The sequence shown here is derived from an EMBL/GenBank/DDBJ whole genome shotgun (WGS) entry which is preliminary data.</text>
</comment>
<dbReference type="InterPro" id="IPR036615">
    <property type="entry name" value="Mur_ligase_C_dom_sf"/>
</dbReference>
<keyword evidence="2 10" id="KW-0436">Ligase</keyword>
<dbReference type="SUPFAM" id="SSF53244">
    <property type="entry name" value="MurD-like peptide ligases, peptide-binding domain"/>
    <property type="match status" value="1"/>
</dbReference>
<dbReference type="Gene3D" id="3.90.190.20">
    <property type="entry name" value="Mur ligase, C-terminal domain"/>
    <property type="match status" value="1"/>
</dbReference>
<sequence length="441" mass="46345">MAFSTDTRTIQPGETYVAIRGELHDGHRFIPQAIEAGASGVVTEQDVEAPEGVEVTRVESSVAWLVEQARQRLKTSGARVVAITGSVGKTTTRAAVRAVLDEAFPVVASEGNKNTPLGLSLMILNAEISAETVMVLEMGARFEGDIKELCEAFPPDVSIVTNVKPVHVETFGSIDGVQREKSELVRGLAHNGASSGVAVLNGDDPRTRAMADLHAGRTILFGTSDGCDLTPAFVTADLPILGDHATMTALAASGAGLALGMTPEAVNRGLANITPEKGRLAKLPGRSGSTLIDDTYNASPDATLAALRVLAGLPATRRIAALGDMLELGETEVEQHVEVLRDALSHADRVVAVGSIMARAHAEIGPMAPEDAERLVHVEASGDLAEHIRSGQTDWPREGDVVLVKGSQGARMERVSEAVLAPEADPADVLPRQTEAWKAIA</sequence>
<dbReference type="PANTHER" id="PTHR43024:SF1">
    <property type="entry name" value="UDP-N-ACETYLMURAMOYL-TRIPEPTIDE--D-ALANYL-D-ALANINE LIGASE"/>
    <property type="match status" value="1"/>
</dbReference>
<evidence type="ECO:0000256" key="11">
    <source>
        <dbReference type="RuleBase" id="RU004136"/>
    </source>
</evidence>
<evidence type="ECO:0000256" key="1">
    <source>
        <dbReference type="ARBA" id="ARBA00022490"/>
    </source>
</evidence>
<name>A0A259TXJ9_9BACT</name>
<dbReference type="GO" id="GO:0009252">
    <property type="term" value="P:peptidoglycan biosynthetic process"/>
    <property type="evidence" value="ECO:0007669"/>
    <property type="project" value="UniProtKB-UniRule"/>
</dbReference>
<evidence type="ECO:0000259" key="12">
    <source>
        <dbReference type="Pfam" id="PF01225"/>
    </source>
</evidence>
<gene>
    <name evidence="10" type="primary">murF</name>
    <name evidence="15" type="ORF">BSZ36_04490</name>
</gene>
<dbReference type="GO" id="GO:0008766">
    <property type="term" value="F:UDP-N-acetylmuramoylalanyl-D-glutamyl-2,6-diaminopimelate-D-alanyl-D-alanine ligase activity"/>
    <property type="evidence" value="ECO:0007669"/>
    <property type="project" value="RHEA"/>
</dbReference>
<dbReference type="GO" id="GO:0047480">
    <property type="term" value="F:UDP-N-acetylmuramoyl-tripeptide-D-alanyl-D-alanine ligase activity"/>
    <property type="evidence" value="ECO:0007669"/>
    <property type="project" value="UniProtKB-UniRule"/>
</dbReference>
<comment type="catalytic activity">
    <reaction evidence="10 11">
        <text>D-alanyl-D-alanine + UDP-N-acetyl-alpha-D-muramoyl-L-alanyl-gamma-D-glutamyl-meso-2,6-diaminopimelate + ATP = UDP-N-acetyl-alpha-D-muramoyl-L-alanyl-gamma-D-glutamyl-meso-2,6-diaminopimeloyl-D-alanyl-D-alanine + ADP + phosphate + H(+)</text>
        <dbReference type="Rhea" id="RHEA:28374"/>
        <dbReference type="ChEBI" id="CHEBI:15378"/>
        <dbReference type="ChEBI" id="CHEBI:30616"/>
        <dbReference type="ChEBI" id="CHEBI:43474"/>
        <dbReference type="ChEBI" id="CHEBI:57822"/>
        <dbReference type="ChEBI" id="CHEBI:61386"/>
        <dbReference type="ChEBI" id="CHEBI:83905"/>
        <dbReference type="ChEBI" id="CHEBI:456216"/>
        <dbReference type="EC" id="6.3.2.10"/>
    </reaction>
</comment>
<dbReference type="Gene3D" id="3.40.1390.10">
    <property type="entry name" value="MurE/MurF, N-terminal domain"/>
    <property type="match status" value="1"/>
</dbReference>
<evidence type="ECO:0000313" key="16">
    <source>
        <dbReference type="Proteomes" id="UP000216446"/>
    </source>
</evidence>
<keyword evidence="7 10" id="KW-0573">Peptidoglycan synthesis</keyword>
<dbReference type="InterPro" id="IPR013221">
    <property type="entry name" value="Mur_ligase_cen"/>
</dbReference>
<evidence type="ECO:0000256" key="8">
    <source>
        <dbReference type="ARBA" id="ARBA00023306"/>
    </source>
</evidence>
<keyword evidence="4 10" id="KW-0547">Nucleotide-binding</keyword>
<dbReference type="Pfam" id="PF08245">
    <property type="entry name" value="Mur_ligase_M"/>
    <property type="match status" value="1"/>
</dbReference>
<dbReference type="InterPro" id="IPR035911">
    <property type="entry name" value="MurE/MurF_N"/>
</dbReference>
<dbReference type="SUPFAM" id="SSF63418">
    <property type="entry name" value="MurE/MurF N-terminal domain"/>
    <property type="match status" value="1"/>
</dbReference>
<proteinExistence type="inferred from homology"/>
<dbReference type="InterPro" id="IPR004101">
    <property type="entry name" value="Mur_ligase_C"/>
</dbReference>
<evidence type="ECO:0000256" key="10">
    <source>
        <dbReference type="HAMAP-Rule" id="MF_02019"/>
    </source>
</evidence>
<protein>
    <recommendedName>
        <fullName evidence="10 11">UDP-N-acetylmuramoyl-tripeptide--D-alanyl-D-alanine ligase</fullName>
        <ecNumber evidence="10 11">6.3.2.10</ecNumber>
    </recommendedName>
    <alternativeName>
        <fullName evidence="10">D-alanyl-D-alanine-adding enzyme</fullName>
    </alternativeName>
</protein>
<dbReference type="AlphaFoldDB" id="A0A259TXJ9"/>
<dbReference type="InterPro" id="IPR000713">
    <property type="entry name" value="Mur_ligase_N"/>
</dbReference>
<dbReference type="NCBIfam" id="TIGR01143">
    <property type="entry name" value="murF"/>
    <property type="match status" value="1"/>
</dbReference>
<dbReference type="UniPathway" id="UPA00219"/>
<evidence type="ECO:0000256" key="2">
    <source>
        <dbReference type="ARBA" id="ARBA00022598"/>
    </source>
</evidence>
<dbReference type="GO" id="GO:0008360">
    <property type="term" value="P:regulation of cell shape"/>
    <property type="evidence" value="ECO:0007669"/>
    <property type="project" value="UniProtKB-KW"/>
</dbReference>
<dbReference type="GO" id="GO:0005524">
    <property type="term" value="F:ATP binding"/>
    <property type="evidence" value="ECO:0007669"/>
    <property type="project" value="UniProtKB-UniRule"/>
</dbReference>
<comment type="function">
    <text evidence="10 11">Involved in cell wall formation. Catalyzes the final step in the synthesis of UDP-N-acetylmuramoyl-pentapeptide, the precursor of murein.</text>
</comment>
<dbReference type="EC" id="6.3.2.10" evidence="10 11"/>
<keyword evidence="5 10" id="KW-0067">ATP-binding</keyword>
<dbReference type="Proteomes" id="UP000216446">
    <property type="component" value="Unassembled WGS sequence"/>
</dbReference>
<evidence type="ECO:0000256" key="4">
    <source>
        <dbReference type="ARBA" id="ARBA00022741"/>
    </source>
</evidence>
<feature type="domain" description="Mur ligase C-terminal" evidence="13">
    <location>
        <begin position="278"/>
        <end position="407"/>
    </location>
</feature>
<evidence type="ECO:0000256" key="5">
    <source>
        <dbReference type="ARBA" id="ARBA00022840"/>
    </source>
</evidence>
<evidence type="ECO:0000256" key="6">
    <source>
        <dbReference type="ARBA" id="ARBA00022960"/>
    </source>
</evidence>
<keyword evidence="6 10" id="KW-0133">Cell shape</keyword>
<evidence type="ECO:0000313" key="15">
    <source>
        <dbReference type="EMBL" id="OZC02298.1"/>
    </source>
</evidence>
<accession>A0A259TXJ9</accession>
<keyword evidence="9 10" id="KW-0961">Cell wall biogenesis/degradation</keyword>
<dbReference type="GO" id="GO:0005737">
    <property type="term" value="C:cytoplasm"/>
    <property type="evidence" value="ECO:0007669"/>
    <property type="project" value="UniProtKB-SubCell"/>
</dbReference>
<dbReference type="InterPro" id="IPR036565">
    <property type="entry name" value="Mur-like_cat_sf"/>
</dbReference>
<comment type="subcellular location">
    <subcellularLocation>
        <location evidence="10 11">Cytoplasm</location>
    </subcellularLocation>
</comment>
<organism evidence="15 16">
    <name type="scientific">Rubricoccus marinus</name>
    <dbReference type="NCBI Taxonomy" id="716817"/>
    <lineage>
        <taxon>Bacteria</taxon>
        <taxon>Pseudomonadati</taxon>
        <taxon>Rhodothermota</taxon>
        <taxon>Rhodothermia</taxon>
        <taxon>Rhodothermales</taxon>
        <taxon>Rubricoccaceae</taxon>
        <taxon>Rubricoccus</taxon>
    </lineage>
</organism>
<evidence type="ECO:0000259" key="13">
    <source>
        <dbReference type="Pfam" id="PF02875"/>
    </source>
</evidence>
<dbReference type="InterPro" id="IPR051046">
    <property type="entry name" value="MurCDEF_CellWall_CoF430Synth"/>
</dbReference>
<dbReference type="EMBL" id="MQWB01000001">
    <property type="protein sequence ID" value="OZC02298.1"/>
    <property type="molecule type" value="Genomic_DNA"/>
</dbReference>
<reference evidence="15 16" key="1">
    <citation type="submission" date="2016-11" db="EMBL/GenBank/DDBJ databases">
        <title>Study of marine rhodopsin-containing bacteria.</title>
        <authorList>
            <person name="Yoshizawa S."/>
            <person name="Kumagai Y."/>
            <person name="Kogure K."/>
        </authorList>
    </citation>
    <scope>NUCLEOTIDE SEQUENCE [LARGE SCALE GENOMIC DNA]</scope>
    <source>
        <strain evidence="15 16">SG-29</strain>
    </source>
</reference>
<keyword evidence="8 10" id="KW-0131">Cell cycle</keyword>
<comment type="similarity">
    <text evidence="10">Belongs to the MurCDEF family. MurF subfamily.</text>
</comment>
<dbReference type="GO" id="GO:0071555">
    <property type="term" value="P:cell wall organization"/>
    <property type="evidence" value="ECO:0007669"/>
    <property type="project" value="UniProtKB-KW"/>
</dbReference>
<feature type="domain" description="Mur ligase central" evidence="14">
    <location>
        <begin position="83"/>
        <end position="227"/>
    </location>
</feature>
<feature type="domain" description="Mur ligase N-terminal catalytic" evidence="12">
    <location>
        <begin position="4"/>
        <end position="53"/>
    </location>
</feature>
<evidence type="ECO:0000256" key="7">
    <source>
        <dbReference type="ARBA" id="ARBA00022984"/>
    </source>
</evidence>
<dbReference type="Pfam" id="PF01225">
    <property type="entry name" value="Mur_ligase"/>
    <property type="match status" value="1"/>
</dbReference>
<dbReference type="Gene3D" id="3.40.1190.10">
    <property type="entry name" value="Mur-like, catalytic domain"/>
    <property type="match status" value="1"/>
</dbReference>
<dbReference type="RefSeq" id="WP_179271019.1">
    <property type="nucleotide sequence ID" value="NZ_MQWB01000001.1"/>
</dbReference>
<dbReference type="GO" id="GO:0051301">
    <property type="term" value="P:cell division"/>
    <property type="evidence" value="ECO:0007669"/>
    <property type="project" value="UniProtKB-KW"/>
</dbReference>
<evidence type="ECO:0000256" key="3">
    <source>
        <dbReference type="ARBA" id="ARBA00022618"/>
    </source>
</evidence>
<dbReference type="FunCoup" id="A0A259TXJ9">
    <property type="interactions" value="387"/>
</dbReference>
<dbReference type="HAMAP" id="MF_02019">
    <property type="entry name" value="MurF"/>
    <property type="match status" value="1"/>
</dbReference>
<evidence type="ECO:0000256" key="9">
    <source>
        <dbReference type="ARBA" id="ARBA00023316"/>
    </source>
</evidence>
<dbReference type="InParanoid" id="A0A259TXJ9"/>
<feature type="binding site" evidence="10">
    <location>
        <begin position="85"/>
        <end position="91"/>
    </location>
    <ligand>
        <name>ATP</name>
        <dbReference type="ChEBI" id="CHEBI:30616"/>
    </ligand>
</feature>
<comment type="pathway">
    <text evidence="10 11">Cell wall biogenesis; peptidoglycan biosynthesis.</text>
</comment>
<dbReference type="Pfam" id="PF02875">
    <property type="entry name" value="Mur_ligase_C"/>
    <property type="match status" value="1"/>
</dbReference>
<dbReference type="InterPro" id="IPR005863">
    <property type="entry name" value="UDP-N-AcMur_synth"/>
</dbReference>
<evidence type="ECO:0000259" key="14">
    <source>
        <dbReference type="Pfam" id="PF08245"/>
    </source>
</evidence>